<name>A0A8J6BHH1_ELECQ</name>
<dbReference type="AlphaFoldDB" id="A0A8J6BHH1"/>
<sequence>MERTVKLFTNFRKELDKAIPSLAAWLSFIRRSARRINSVVTLFYWSAQIYLFLKSILCCDFCTLIPPP</sequence>
<organism evidence="1 2">
    <name type="scientific">Eleutherodactylus coqui</name>
    <name type="common">Puerto Rican coqui</name>
    <dbReference type="NCBI Taxonomy" id="57060"/>
    <lineage>
        <taxon>Eukaryota</taxon>
        <taxon>Metazoa</taxon>
        <taxon>Chordata</taxon>
        <taxon>Craniata</taxon>
        <taxon>Vertebrata</taxon>
        <taxon>Euteleostomi</taxon>
        <taxon>Amphibia</taxon>
        <taxon>Batrachia</taxon>
        <taxon>Anura</taxon>
        <taxon>Neobatrachia</taxon>
        <taxon>Hyloidea</taxon>
        <taxon>Eleutherodactylidae</taxon>
        <taxon>Eleutherodactylinae</taxon>
        <taxon>Eleutherodactylus</taxon>
        <taxon>Eleutherodactylus</taxon>
    </lineage>
</organism>
<reference evidence="1" key="1">
    <citation type="thesis" date="2020" institute="ProQuest LLC" country="789 East Eisenhower Parkway, Ann Arbor, MI, USA">
        <title>Comparative Genomics and Chromosome Evolution.</title>
        <authorList>
            <person name="Mudd A.B."/>
        </authorList>
    </citation>
    <scope>NUCLEOTIDE SEQUENCE</scope>
    <source>
        <strain evidence="1">HN-11 Male</strain>
        <tissue evidence="1">Kidney and liver</tissue>
    </source>
</reference>
<comment type="caution">
    <text evidence="1">The sequence shown here is derived from an EMBL/GenBank/DDBJ whole genome shotgun (WGS) entry which is preliminary data.</text>
</comment>
<proteinExistence type="predicted"/>
<accession>A0A8J6BHH1</accession>
<evidence type="ECO:0000313" key="1">
    <source>
        <dbReference type="EMBL" id="KAG9462708.1"/>
    </source>
</evidence>
<gene>
    <name evidence="1" type="ORF">GDO78_023278</name>
</gene>
<keyword evidence="2" id="KW-1185">Reference proteome</keyword>
<dbReference type="Proteomes" id="UP000770717">
    <property type="component" value="Unassembled WGS sequence"/>
</dbReference>
<evidence type="ECO:0000313" key="2">
    <source>
        <dbReference type="Proteomes" id="UP000770717"/>
    </source>
</evidence>
<protein>
    <submittedName>
        <fullName evidence="1">Uncharacterized protein</fullName>
    </submittedName>
</protein>
<dbReference type="EMBL" id="WNTK01009844">
    <property type="protein sequence ID" value="KAG9462708.1"/>
    <property type="molecule type" value="Genomic_DNA"/>
</dbReference>